<sequence>MRNILVALCFLLTTQYVIADDYSFWGQKYDLLIKVYDKHFVVNGIEIKTRDQISTYLIERDPKKFKKILIVQSTGVNRPEHVALGDYMVRLGYSEPEYAKADI</sequence>
<dbReference type="AlphaFoldDB" id="A0A1Q2M6E7"/>
<protein>
    <submittedName>
        <fullName evidence="2">Uncharacterized protein</fullName>
    </submittedName>
</protein>
<keyword evidence="3" id="KW-1185">Reference proteome</keyword>
<evidence type="ECO:0000313" key="2">
    <source>
        <dbReference type="EMBL" id="AQQ68256.1"/>
    </source>
</evidence>
<dbReference type="RefSeq" id="WP_077405187.1">
    <property type="nucleotide sequence ID" value="NZ_CP019650.1"/>
</dbReference>
<organism evidence="2 3">
    <name type="scientific">Microbulbifer agarilyticus</name>
    <dbReference type="NCBI Taxonomy" id="260552"/>
    <lineage>
        <taxon>Bacteria</taxon>
        <taxon>Pseudomonadati</taxon>
        <taxon>Pseudomonadota</taxon>
        <taxon>Gammaproteobacteria</taxon>
        <taxon>Cellvibrionales</taxon>
        <taxon>Microbulbiferaceae</taxon>
        <taxon>Microbulbifer</taxon>
    </lineage>
</organism>
<dbReference type="KEGG" id="maga:Mag101_11850"/>
<proteinExistence type="predicted"/>
<feature type="signal peptide" evidence="1">
    <location>
        <begin position="1"/>
        <end position="19"/>
    </location>
</feature>
<evidence type="ECO:0000313" key="3">
    <source>
        <dbReference type="Proteomes" id="UP000188219"/>
    </source>
</evidence>
<accession>A0A1Q2M6E7</accession>
<evidence type="ECO:0000256" key="1">
    <source>
        <dbReference type="SAM" id="SignalP"/>
    </source>
</evidence>
<name>A0A1Q2M6E7_9GAMM</name>
<dbReference type="EMBL" id="CP019650">
    <property type="protein sequence ID" value="AQQ68256.1"/>
    <property type="molecule type" value="Genomic_DNA"/>
</dbReference>
<reference evidence="2" key="1">
    <citation type="submission" date="2017-02" db="EMBL/GenBank/DDBJ databases">
        <title>Genome of Microbulbifer agarilyticus GP101.</title>
        <authorList>
            <person name="Jung J."/>
            <person name="Bae S.S."/>
            <person name="Baek K."/>
        </authorList>
    </citation>
    <scope>NUCLEOTIDE SEQUENCE [LARGE SCALE GENOMIC DNA]</scope>
    <source>
        <strain evidence="2">GP101</strain>
    </source>
</reference>
<keyword evidence="1" id="KW-0732">Signal</keyword>
<dbReference type="STRING" id="260552.Mag101_11850"/>
<dbReference type="Proteomes" id="UP000188219">
    <property type="component" value="Chromosome"/>
</dbReference>
<feature type="chain" id="PRO_5012275617" evidence="1">
    <location>
        <begin position="20"/>
        <end position="103"/>
    </location>
</feature>
<gene>
    <name evidence="2" type="ORF">Mag101_11850</name>
</gene>